<dbReference type="AlphaFoldDB" id="A0A3B0X4F3"/>
<organism evidence="2">
    <name type="scientific">hydrothermal vent metagenome</name>
    <dbReference type="NCBI Taxonomy" id="652676"/>
    <lineage>
        <taxon>unclassified sequences</taxon>
        <taxon>metagenomes</taxon>
        <taxon>ecological metagenomes</taxon>
    </lineage>
</organism>
<dbReference type="GO" id="GO:0003677">
    <property type="term" value="F:DNA binding"/>
    <property type="evidence" value="ECO:0007669"/>
    <property type="project" value="InterPro"/>
</dbReference>
<dbReference type="PANTHER" id="PTHR45566:SF1">
    <property type="entry name" value="HTH-TYPE TRANSCRIPTIONAL REGULATOR YHJB-RELATED"/>
    <property type="match status" value="1"/>
</dbReference>
<name>A0A3B0X4F3_9ZZZZ</name>
<dbReference type="Pfam" id="PF00196">
    <property type="entry name" value="GerE"/>
    <property type="match status" value="1"/>
</dbReference>
<dbReference type="SUPFAM" id="SSF46894">
    <property type="entry name" value="C-terminal effector domain of the bipartite response regulators"/>
    <property type="match status" value="1"/>
</dbReference>
<proteinExistence type="predicted"/>
<dbReference type="PRINTS" id="PR00038">
    <property type="entry name" value="HTHLUXR"/>
</dbReference>
<gene>
    <name evidence="2" type="ORF">MNBD_GAMMA05-2692</name>
</gene>
<dbReference type="CDD" id="cd06170">
    <property type="entry name" value="LuxR_C_like"/>
    <property type="match status" value="1"/>
</dbReference>
<dbReference type="InterPro" id="IPR036388">
    <property type="entry name" value="WH-like_DNA-bd_sf"/>
</dbReference>
<dbReference type="GO" id="GO:0006355">
    <property type="term" value="P:regulation of DNA-templated transcription"/>
    <property type="evidence" value="ECO:0007669"/>
    <property type="project" value="InterPro"/>
</dbReference>
<dbReference type="InterPro" id="IPR051015">
    <property type="entry name" value="EvgA-like"/>
</dbReference>
<dbReference type="Gene3D" id="1.10.10.10">
    <property type="entry name" value="Winged helix-like DNA-binding domain superfamily/Winged helix DNA-binding domain"/>
    <property type="match status" value="1"/>
</dbReference>
<dbReference type="PANTHER" id="PTHR45566">
    <property type="entry name" value="HTH-TYPE TRANSCRIPTIONAL REGULATOR YHJB-RELATED"/>
    <property type="match status" value="1"/>
</dbReference>
<reference evidence="2" key="1">
    <citation type="submission" date="2018-06" db="EMBL/GenBank/DDBJ databases">
        <authorList>
            <person name="Zhirakovskaya E."/>
        </authorList>
    </citation>
    <scope>NUCLEOTIDE SEQUENCE</scope>
</reference>
<dbReference type="PROSITE" id="PS50043">
    <property type="entry name" value="HTH_LUXR_2"/>
    <property type="match status" value="1"/>
</dbReference>
<dbReference type="Gene3D" id="3.40.50.2300">
    <property type="match status" value="1"/>
</dbReference>
<evidence type="ECO:0000259" key="1">
    <source>
        <dbReference type="PROSITE" id="PS50043"/>
    </source>
</evidence>
<accession>A0A3B0X4F3</accession>
<feature type="domain" description="HTH luxR-type" evidence="1">
    <location>
        <begin position="175"/>
        <end position="240"/>
    </location>
</feature>
<evidence type="ECO:0000313" key="2">
    <source>
        <dbReference type="EMBL" id="VAW50764.1"/>
    </source>
</evidence>
<dbReference type="InterPro" id="IPR016032">
    <property type="entry name" value="Sig_transdc_resp-reg_C-effctor"/>
</dbReference>
<dbReference type="PROSITE" id="PS00622">
    <property type="entry name" value="HTH_LUXR_1"/>
    <property type="match status" value="1"/>
</dbReference>
<protein>
    <recommendedName>
        <fullName evidence="1">HTH luxR-type domain-containing protein</fullName>
    </recommendedName>
</protein>
<sequence>MGNIVHTLSNISSATKIDRIKIHLIANQAIYVDGLIRVISDHDNHDVVTCMQPSDSCAEQFAKNPSDILLIEQAVIEEQLKQFSAKGLFSNFLDKFPDLKIIIFGHDIPEPFVRTLVVSGVRGFIDTSSTHEVLNAAIDEVYNGGYWVGRKALNQLIQNTVEMESIVEQGIRNKIESVRDTLTRREVEVLRCVLDGMATKNIAHELCISEQSVKLYLGRMFKKFEVSNRSQLILMAFQRVCPANNMIQLFRRSLDKRRLRHGESPLIEDPLSEM</sequence>
<dbReference type="InterPro" id="IPR000792">
    <property type="entry name" value="Tscrpt_reg_LuxR_C"/>
</dbReference>
<dbReference type="SMART" id="SM00421">
    <property type="entry name" value="HTH_LUXR"/>
    <property type="match status" value="1"/>
</dbReference>
<dbReference type="EMBL" id="UOFE01000006">
    <property type="protein sequence ID" value="VAW50764.1"/>
    <property type="molecule type" value="Genomic_DNA"/>
</dbReference>